<sequence>MENDRERRENIASKIREGLRKDYKKLYVQEYTTSWQFERIVRETELGIMDLTNTINQVEAMIKNGK</sequence>
<protein>
    <submittedName>
        <fullName evidence="1">Uncharacterized protein</fullName>
    </submittedName>
</protein>
<proteinExistence type="predicted"/>
<evidence type="ECO:0000313" key="1">
    <source>
        <dbReference type="EMBL" id="QJA96514.1"/>
    </source>
</evidence>
<gene>
    <name evidence="1" type="ORF">MM415B08249_0002</name>
</gene>
<dbReference type="EMBL" id="MT143408">
    <property type="protein sequence ID" value="QJA96514.1"/>
    <property type="molecule type" value="Genomic_DNA"/>
</dbReference>
<name>A0A6M3LSQ6_9ZZZZ</name>
<dbReference type="AlphaFoldDB" id="A0A6M3LSQ6"/>
<reference evidence="1" key="1">
    <citation type="submission" date="2020-03" db="EMBL/GenBank/DDBJ databases">
        <title>The deep terrestrial virosphere.</title>
        <authorList>
            <person name="Holmfeldt K."/>
            <person name="Nilsson E."/>
            <person name="Simone D."/>
            <person name="Lopez-Fernandez M."/>
            <person name="Wu X."/>
            <person name="de Brujin I."/>
            <person name="Lundin D."/>
            <person name="Andersson A."/>
            <person name="Bertilsson S."/>
            <person name="Dopson M."/>
        </authorList>
    </citation>
    <scope>NUCLEOTIDE SEQUENCE</scope>
    <source>
        <strain evidence="1">MM415B08249</strain>
    </source>
</reference>
<accession>A0A6M3LSQ6</accession>
<organism evidence="1">
    <name type="scientific">viral metagenome</name>
    <dbReference type="NCBI Taxonomy" id="1070528"/>
    <lineage>
        <taxon>unclassified sequences</taxon>
        <taxon>metagenomes</taxon>
        <taxon>organismal metagenomes</taxon>
    </lineage>
</organism>